<evidence type="ECO:0000313" key="5">
    <source>
        <dbReference type="Proteomes" id="UP000243745"/>
    </source>
</evidence>
<dbReference type="GO" id="GO:0003824">
    <property type="term" value="F:catalytic activity"/>
    <property type="evidence" value="ECO:0007669"/>
    <property type="project" value="InterPro"/>
</dbReference>
<feature type="compositionally biased region" description="Polar residues" evidence="2">
    <location>
        <begin position="628"/>
        <end position="640"/>
    </location>
</feature>
<dbReference type="GO" id="GO:0009234">
    <property type="term" value="P:menaquinone biosynthetic process"/>
    <property type="evidence" value="ECO:0007669"/>
    <property type="project" value="UniProtKB-KW"/>
</dbReference>
<organism evidence="4 5">
    <name type="scientific">Ruminobacter amylophilus</name>
    <dbReference type="NCBI Taxonomy" id="867"/>
    <lineage>
        <taxon>Bacteria</taxon>
        <taxon>Pseudomonadati</taxon>
        <taxon>Pseudomonadota</taxon>
        <taxon>Gammaproteobacteria</taxon>
        <taxon>Aeromonadales</taxon>
        <taxon>Succinivibrionaceae</taxon>
        <taxon>Ruminobacter</taxon>
    </lineage>
</organism>
<proteinExistence type="predicted"/>
<name>A0A662ZJR1_9GAMM</name>
<dbReference type="OrthoDB" id="9791859at2"/>
<dbReference type="Gene3D" id="3.40.50.970">
    <property type="match status" value="2"/>
</dbReference>
<dbReference type="Proteomes" id="UP000243745">
    <property type="component" value="Unassembled WGS sequence"/>
</dbReference>
<dbReference type="PANTHER" id="PTHR42916">
    <property type="entry name" value="2-SUCCINYL-5-ENOLPYRUVYL-6-HYDROXY-3-CYCLOHEXENE-1-CARBOXYLATE SYNTHASE"/>
    <property type="match status" value="1"/>
</dbReference>
<dbReference type="EMBL" id="FOXF01000033">
    <property type="protein sequence ID" value="SFP53128.1"/>
    <property type="molecule type" value="Genomic_DNA"/>
</dbReference>
<dbReference type="SUPFAM" id="SSF52518">
    <property type="entry name" value="Thiamin diphosphate-binding fold (THDP-binding)"/>
    <property type="match status" value="2"/>
</dbReference>
<feature type="domain" description="Thiamine pyrophosphate enzyme TPP-binding" evidence="3">
    <location>
        <begin position="476"/>
        <end position="597"/>
    </location>
</feature>
<dbReference type="PANTHER" id="PTHR42916:SF1">
    <property type="entry name" value="PROTEIN PHYLLO, CHLOROPLASTIC"/>
    <property type="match status" value="1"/>
</dbReference>
<evidence type="ECO:0000313" key="4">
    <source>
        <dbReference type="EMBL" id="SFP53128.1"/>
    </source>
</evidence>
<dbReference type="RefSeq" id="WP_093142702.1">
    <property type="nucleotide sequence ID" value="NZ_FOXF01000033.1"/>
</dbReference>
<dbReference type="AlphaFoldDB" id="A0A662ZJR1"/>
<dbReference type="GO" id="GO:0030976">
    <property type="term" value="F:thiamine pyrophosphate binding"/>
    <property type="evidence" value="ECO:0007669"/>
    <property type="project" value="InterPro"/>
</dbReference>
<reference evidence="4 5" key="1">
    <citation type="submission" date="2016-10" db="EMBL/GenBank/DDBJ databases">
        <authorList>
            <person name="Varghese N."/>
            <person name="Submissions S."/>
        </authorList>
    </citation>
    <scope>NUCLEOTIDE SEQUENCE [LARGE SCALE GENOMIC DNA]</scope>
    <source>
        <strain evidence="4 5">DSM 1361</strain>
    </source>
</reference>
<sequence length="653" mass="73302">MINSLREYGYRAFNQSAEIIALLTCMKIETAYCDAMSMKSYFGMVAEQAPTPLFRIIYDERLLGFLSYGRSRVSEEPIAVIVSTDEGLANLAPALMEARGHKNPMVIISADMANDMNENGCGSSTHVDPILANFCEYVPLDLWNPRLTPSGIAFRVIKAYERAEMLRKPLHIRLTPQPGLFCEIPEIKAGQPIFENFDERVVTSIMEIQEEMLNCFTGYHFSRIQSGTAENSDAENSVVSEALNENLNSLSRNMTATDDRLGLLRHITDSRTLVIAGSLNAEEAENVRVYLERTGFQVYADIQSNLRGSTKLNYIADFDAWYRNHQPSSFINRGMMTETLPMSDSAKVSYGNLPYDYILVLGGRFISKSVLEFLSVRKKNVVQVFMNDSPYNMNAGSVWGVSLNESYDVLPYIQPADVSLRKTASVFESRRNSGFESIEDLKKRDMRNEADFFRLLNDALPQKPYLFLGNSTAVRMADRYLNVPNTVFTSRTVSGIDGQIATAAGIAFEHPTVAIIGDTTALYDLSALPFICVCQLKVVVLNNNGGRIFERFPVASEKMLNTSFINPHGMNFYHFCKSFRIRYACVTNYDELFEMLNDRSVKHCLIEVDLTRNQDVKKYVEAEIEKSVNTGSGKNGNSSPAEEASDDADNIRS</sequence>
<evidence type="ECO:0000256" key="2">
    <source>
        <dbReference type="SAM" id="MobiDB-lite"/>
    </source>
</evidence>
<evidence type="ECO:0000256" key="1">
    <source>
        <dbReference type="ARBA" id="ARBA00022428"/>
    </source>
</evidence>
<keyword evidence="1" id="KW-0474">Menaquinone biosynthesis</keyword>
<keyword evidence="5" id="KW-1185">Reference proteome</keyword>
<feature type="compositionally biased region" description="Acidic residues" evidence="2">
    <location>
        <begin position="643"/>
        <end position="653"/>
    </location>
</feature>
<feature type="region of interest" description="Disordered" evidence="2">
    <location>
        <begin position="628"/>
        <end position="653"/>
    </location>
</feature>
<evidence type="ECO:0000259" key="3">
    <source>
        <dbReference type="Pfam" id="PF02775"/>
    </source>
</evidence>
<accession>A0A662ZJR1</accession>
<dbReference type="InterPro" id="IPR011766">
    <property type="entry name" value="TPP_enzyme_TPP-bd"/>
</dbReference>
<protein>
    <submittedName>
        <fullName evidence="4">2-succinyl-5-enolpyruvyl-6-hydroxy-3-cyclohexene-1-carboxylate synthase</fullName>
    </submittedName>
</protein>
<dbReference type="InterPro" id="IPR029061">
    <property type="entry name" value="THDP-binding"/>
</dbReference>
<dbReference type="Gene3D" id="3.40.50.1220">
    <property type="entry name" value="TPP-binding domain"/>
    <property type="match status" value="1"/>
</dbReference>
<gene>
    <name evidence="4" type="ORF">SAMN02910344_01641</name>
</gene>
<dbReference type="Pfam" id="PF02775">
    <property type="entry name" value="TPP_enzyme_C"/>
    <property type="match status" value="1"/>
</dbReference>